<dbReference type="InterPro" id="IPR013149">
    <property type="entry name" value="ADH-like_C"/>
</dbReference>
<dbReference type="InterPro" id="IPR013154">
    <property type="entry name" value="ADH-like_N"/>
</dbReference>
<dbReference type="SUPFAM" id="SSF50129">
    <property type="entry name" value="GroES-like"/>
    <property type="match status" value="1"/>
</dbReference>
<evidence type="ECO:0000313" key="3">
    <source>
        <dbReference type="Proteomes" id="UP001329825"/>
    </source>
</evidence>
<accession>A0ABZ1CYJ6</accession>
<dbReference type="InterPro" id="IPR036291">
    <property type="entry name" value="NAD(P)-bd_dom_sf"/>
</dbReference>
<dbReference type="Pfam" id="PF00107">
    <property type="entry name" value="ADH_zinc_N"/>
    <property type="match status" value="1"/>
</dbReference>
<dbReference type="GeneID" id="87955929"/>
<dbReference type="InterPro" id="IPR011032">
    <property type="entry name" value="GroES-like_sf"/>
</dbReference>
<sequence length="358" mass="38895">MGSRIPQTQKAVVTDEKANWVSLREVPVPIPGENEVLIKVEYAAQNAGDWRLTNMYLDGTVQGGDFAGTIIKLGTDLKVRLKIDDKVAGASLYGIRSDSGSFSEYLVAQSDLIFKIPSGLKIEDAATFGVAWGTVGQVFYHHQEHQYPPHKIADVSAWYIVYGASTSVGLFLIQIAKLAGYKVLTFASPHSFDLVKSYGADHVINYRDEDAIQQALDLTGGGADFALDTISDKDSLRITSGSLGQKGKQMNRFPSPAQEPKDINPTIKVVTTILNSILGVDINFTPRTPDTPWIVSGSPAEREFAAAFYQKTPEIIANYGVKANPVDIRGGLEAISTGLQQQKDGKVSGRKLVYKISN</sequence>
<dbReference type="PANTHER" id="PTHR45348">
    <property type="entry name" value="HYPOTHETICAL OXIDOREDUCTASE (EUROFUNG)"/>
    <property type="match status" value="1"/>
</dbReference>
<gene>
    <name evidence="2" type="ORF">IL334_003798</name>
</gene>
<dbReference type="CDD" id="cd08249">
    <property type="entry name" value="enoyl_reductase_like"/>
    <property type="match status" value="1"/>
</dbReference>
<dbReference type="EMBL" id="CP141885">
    <property type="protein sequence ID" value="WRT66835.1"/>
    <property type="molecule type" value="Genomic_DNA"/>
</dbReference>
<dbReference type="Gene3D" id="3.40.50.720">
    <property type="entry name" value="NAD(P)-binding Rossmann-like Domain"/>
    <property type="match status" value="1"/>
</dbReference>
<dbReference type="Proteomes" id="UP001329825">
    <property type="component" value="Chromosome 5"/>
</dbReference>
<organism evidence="2 3">
    <name type="scientific">Kwoniella shivajii</name>
    <dbReference type="NCBI Taxonomy" id="564305"/>
    <lineage>
        <taxon>Eukaryota</taxon>
        <taxon>Fungi</taxon>
        <taxon>Dikarya</taxon>
        <taxon>Basidiomycota</taxon>
        <taxon>Agaricomycotina</taxon>
        <taxon>Tremellomycetes</taxon>
        <taxon>Tremellales</taxon>
        <taxon>Cryptococcaceae</taxon>
        <taxon>Kwoniella</taxon>
    </lineage>
</organism>
<dbReference type="InterPro" id="IPR020843">
    <property type="entry name" value="ER"/>
</dbReference>
<name>A0ABZ1CYJ6_9TREE</name>
<dbReference type="Pfam" id="PF08240">
    <property type="entry name" value="ADH_N"/>
    <property type="match status" value="1"/>
</dbReference>
<dbReference type="RefSeq" id="XP_062791575.1">
    <property type="nucleotide sequence ID" value="XM_062935524.1"/>
</dbReference>
<evidence type="ECO:0000313" key="2">
    <source>
        <dbReference type="EMBL" id="WRT66835.1"/>
    </source>
</evidence>
<dbReference type="Gene3D" id="3.90.180.10">
    <property type="entry name" value="Medium-chain alcohol dehydrogenases, catalytic domain"/>
    <property type="match status" value="1"/>
</dbReference>
<dbReference type="InterPro" id="IPR047122">
    <property type="entry name" value="Trans-enoyl_RdTase-like"/>
</dbReference>
<dbReference type="PANTHER" id="PTHR45348:SF7">
    <property type="entry name" value="ZINC BINDING OXIDOREDUCTASE, PUTATIVE-RELATED"/>
    <property type="match status" value="1"/>
</dbReference>
<dbReference type="SUPFAM" id="SSF51735">
    <property type="entry name" value="NAD(P)-binding Rossmann-fold domains"/>
    <property type="match status" value="1"/>
</dbReference>
<protein>
    <recommendedName>
        <fullName evidence="1">Enoyl reductase (ER) domain-containing protein</fullName>
    </recommendedName>
</protein>
<proteinExistence type="predicted"/>
<feature type="domain" description="Enoyl reductase (ER)" evidence="1">
    <location>
        <begin position="14"/>
        <end position="353"/>
    </location>
</feature>
<evidence type="ECO:0000259" key="1">
    <source>
        <dbReference type="SMART" id="SM00829"/>
    </source>
</evidence>
<keyword evidence="3" id="KW-1185">Reference proteome</keyword>
<reference evidence="2 3" key="1">
    <citation type="submission" date="2024-01" db="EMBL/GenBank/DDBJ databases">
        <title>Comparative genomics of Cryptococcus and Kwoniella reveals pathogenesis evolution and contrasting modes of karyotype evolution via chromosome fusion or intercentromeric recombination.</title>
        <authorList>
            <person name="Coelho M.A."/>
            <person name="David-Palma M."/>
            <person name="Shea T."/>
            <person name="Bowers K."/>
            <person name="McGinley-Smith S."/>
            <person name="Mohammad A.W."/>
            <person name="Gnirke A."/>
            <person name="Yurkov A.M."/>
            <person name="Nowrousian M."/>
            <person name="Sun S."/>
            <person name="Cuomo C.A."/>
            <person name="Heitman J."/>
        </authorList>
    </citation>
    <scope>NUCLEOTIDE SEQUENCE [LARGE SCALE GENOMIC DNA]</scope>
    <source>
        <strain evidence="2">CBS 11374</strain>
    </source>
</reference>
<dbReference type="SMART" id="SM00829">
    <property type="entry name" value="PKS_ER"/>
    <property type="match status" value="1"/>
</dbReference>